<evidence type="ECO:0000256" key="5">
    <source>
        <dbReference type="ARBA" id="ARBA00023136"/>
    </source>
</evidence>
<comment type="similarity">
    <text evidence="2">Belongs to the CbiQ family.</text>
</comment>
<gene>
    <name evidence="7" type="ORF">QWZ10_09580</name>
</gene>
<keyword evidence="5 6" id="KW-0472">Membrane</keyword>
<dbReference type="Proteomes" id="UP001243846">
    <property type="component" value="Unassembled WGS sequence"/>
</dbReference>
<evidence type="ECO:0000256" key="6">
    <source>
        <dbReference type="SAM" id="Phobius"/>
    </source>
</evidence>
<dbReference type="CDD" id="cd16914">
    <property type="entry name" value="EcfT"/>
    <property type="match status" value="1"/>
</dbReference>
<comment type="caution">
    <text evidence="7">The sequence shown here is derived from an EMBL/GenBank/DDBJ whole genome shotgun (WGS) entry which is preliminary data.</text>
</comment>
<sequence>MLTLTHPRRTVLHRWPAGVKLALLAAASLLLFRLPPAGLALAALALAGIYLALGRDLARAGLRALLPLWPFVLVLAVWHAFGGTLALGGLLILRMMLAVAAANLVTLTTSLSEMIAVIERLLSPLRRLGLDPRAVALAMALVIRFAPLLLERQRGIAMAWRARSHRRPGWRTALPLTLSALDEADQVAEALRARGGISPRHK</sequence>
<evidence type="ECO:0000256" key="2">
    <source>
        <dbReference type="ARBA" id="ARBA00008564"/>
    </source>
</evidence>
<evidence type="ECO:0000256" key="4">
    <source>
        <dbReference type="ARBA" id="ARBA00022989"/>
    </source>
</evidence>
<dbReference type="EMBL" id="JAUFRC010000001">
    <property type="protein sequence ID" value="MDN3712000.1"/>
    <property type="molecule type" value="Genomic_DNA"/>
</dbReference>
<organism evidence="7 8">
    <name type="scientific">Paracoccus cavernae</name>
    <dbReference type="NCBI Taxonomy" id="1571207"/>
    <lineage>
        <taxon>Bacteria</taxon>
        <taxon>Pseudomonadati</taxon>
        <taxon>Pseudomonadota</taxon>
        <taxon>Alphaproteobacteria</taxon>
        <taxon>Rhodobacterales</taxon>
        <taxon>Paracoccaceae</taxon>
        <taxon>Paracoccus</taxon>
    </lineage>
</organism>
<keyword evidence="4 6" id="KW-1133">Transmembrane helix</keyword>
<keyword evidence="3 6" id="KW-0812">Transmembrane</keyword>
<name>A0ABT8D996_9RHOB</name>
<dbReference type="InterPro" id="IPR003339">
    <property type="entry name" value="ABC/ECF_trnsptr_transmembrane"/>
</dbReference>
<evidence type="ECO:0000313" key="7">
    <source>
        <dbReference type="EMBL" id="MDN3712000.1"/>
    </source>
</evidence>
<dbReference type="PANTHER" id="PTHR33514:SF13">
    <property type="entry name" value="PROTEIN ABCI12, CHLOROPLASTIC"/>
    <property type="match status" value="1"/>
</dbReference>
<dbReference type="PANTHER" id="PTHR33514">
    <property type="entry name" value="PROTEIN ABCI12, CHLOROPLASTIC"/>
    <property type="match status" value="1"/>
</dbReference>
<reference evidence="8" key="1">
    <citation type="journal article" date="2019" name="Int. J. Syst. Evol. Microbiol.">
        <title>The Global Catalogue of Microorganisms (GCM) 10K type strain sequencing project: providing services to taxonomists for standard genome sequencing and annotation.</title>
        <authorList>
            <consortium name="The Broad Institute Genomics Platform"/>
            <consortium name="The Broad Institute Genome Sequencing Center for Infectious Disease"/>
            <person name="Wu L."/>
            <person name="Ma J."/>
        </authorList>
    </citation>
    <scope>NUCLEOTIDE SEQUENCE [LARGE SCALE GENOMIC DNA]</scope>
    <source>
        <strain evidence="8">CECT 8482</strain>
    </source>
</reference>
<proteinExistence type="inferred from homology"/>
<dbReference type="RefSeq" id="WP_377683929.1">
    <property type="nucleotide sequence ID" value="NZ_JBHMDZ010000002.1"/>
</dbReference>
<comment type="subcellular location">
    <subcellularLocation>
        <location evidence="1">Membrane</location>
        <topology evidence="1">Multi-pass membrane protein</topology>
    </subcellularLocation>
</comment>
<protein>
    <submittedName>
        <fullName evidence="7">Energy-coupling factor transporter transmembrane component T</fullName>
    </submittedName>
</protein>
<accession>A0ABT8D996</accession>
<keyword evidence="8" id="KW-1185">Reference proteome</keyword>
<dbReference type="Pfam" id="PF02361">
    <property type="entry name" value="CbiQ"/>
    <property type="match status" value="1"/>
</dbReference>
<feature type="transmembrane region" description="Helical" evidence="6">
    <location>
        <begin position="66"/>
        <end position="93"/>
    </location>
</feature>
<evidence type="ECO:0000256" key="1">
    <source>
        <dbReference type="ARBA" id="ARBA00004141"/>
    </source>
</evidence>
<evidence type="ECO:0000256" key="3">
    <source>
        <dbReference type="ARBA" id="ARBA00022692"/>
    </source>
</evidence>
<evidence type="ECO:0000313" key="8">
    <source>
        <dbReference type="Proteomes" id="UP001243846"/>
    </source>
</evidence>